<evidence type="ECO:0000259" key="6">
    <source>
        <dbReference type="PROSITE" id="PS50950"/>
    </source>
</evidence>
<accession>A0A8B8DYZ8</accession>
<evidence type="ECO:0000313" key="7">
    <source>
        <dbReference type="Proteomes" id="UP000694844"/>
    </source>
</evidence>
<dbReference type="InterPro" id="IPR029264">
    <property type="entry name" value="ARF7EP_C"/>
</dbReference>
<dbReference type="Pfam" id="PF05485">
    <property type="entry name" value="THAP"/>
    <property type="match status" value="1"/>
</dbReference>
<keyword evidence="3" id="KW-0862">Zinc</keyword>
<evidence type="ECO:0000256" key="2">
    <source>
        <dbReference type="ARBA" id="ARBA00022771"/>
    </source>
</evidence>
<dbReference type="InterPro" id="IPR038441">
    <property type="entry name" value="THAP_Znf_sf"/>
</dbReference>
<dbReference type="KEGG" id="cvn:111130223"/>
<gene>
    <name evidence="8" type="primary">LOC111130223</name>
</gene>
<dbReference type="PANTHER" id="PTHR46536">
    <property type="entry name" value="ARL14 EFFECTOR PROTEIN"/>
    <property type="match status" value="1"/>
</dbReference>
<protein>
    <submittedName>
        <fullName evidence="8">Uncharacterized protein LOC111130223 isoform X1</fullName>
    </submittedName>
</protein>
<evidence type="ECO:0000256" key="1">
    <source>
        <dbReference type="ARBA" id="ARBA00022723"/>
    </source>
</evidence>
<keyword evidence="2 5" id="KW-0863">Zinc-finger</keyword>
<dbReference type="Pfam" id="PF14949">
    <property type="entry name" value="ARF7EP_C"/>
    <property type="match status" value="1"/>
</dbReference>
<dbReference type="GeneID" id="111130223"/>
<proteinExistence type="predicted"/>
<dbReference type="AlphaFoldDB" id="A0A8B8DYZ8"/>
<evidence type="ECO:0000256" key="4">
    <source>
        <dbReference type="ARBA" id="ARBA00023125"/>
    </source>
</evidence>
<dbReference type="PROSITE" id="PS50950">
    <property type="entry name" value="ZF_THAP"/>
    <property type="match status" value="1"/>
</dbReference>
<sequence length="282" mass="32858">MVYCAAFGCNNKAEKGSGISFFTFPKDVNLRKQWAHYCRRKEFIPTSGHRLCSMHFSSNCFMQDPQFLAQIGLQETFKKRLKPNSVPDIPLLTEDELSSDVLNRAKVRGAYSKRQKAEVCSRHFVDGRPTRDNPYPTVFEPLLSRDMLTTIEREQSTETTETQDESKHLRMLQFKNPGKFMEDFDPERSAREMRKMNRRIYRENIKKNQVYDENGIFLENSQDLCDCLDLNCHGCHFPCPKCGSQKCGAECRCGRKWIYEHVEVEGANLILKWPQAENSSKW</sequence>
<name>A0A8B8DYZ8_CRAVI</name>
<dbReference type="SMART" id="SM00692">
    <property type="entry name" value="DM3"/>
    <property type="match status" value="1"/>
</dbReference>
<dbReference type="PANTHER" id="PTHR46536:SF3">
    <property type="entry name" value="ARF7 EFFECTOR PROTEIN C-TERMINAL DOMAIN-CONTAINING PROTEIN"/>
    <property type="match status" value="1"/>
</dbReference>
<keyword evidence="4 5" id="KW-0238">DNA-binding</keyword>
<dbReference type="GO" id="GO:0008270">
    <property type="term" value="F:zinc ion binding"/>
    <property type="evidence" value="ECO:0007669"/>
    <property type="project" value="UniProtKB-KW"/>
</dbReference>
<feature type="domain" description="THAP-type" evidence="6">
    <location>
        <begin position="1"/>
        <end position="90"/>
    </location>
</feature>
<dbReference type="Proteomes" id="UP000694844">
    <property type="component" value="Chromosome 4"/>
</dbReference>
<dbReference type="OrthoDB" id="5984406at2759"/>
<dbReference type="GO" id="GO:0003677">
    <property type="term" value="F:DNA binding"/>
    <property type="evidence" value="ECO:0007669"/>
    <property type="project" value="UniProtKB-UniRule"/>
</dbReference>
<dbReference type="SUPFAM" id="SSF57716">
    <property type="entry name" value="Glucocorticoid receptor-like (DNA-binding domain)"/>
    <property type="match status" value="1"/>
</dbReference>
<reference evidence="8" key="1">
    <citation type="submission" date="2025-08" db="UniProtKB">
        <authorList>
            <consortium name="RefSeq"/>
        </authorList>
    </citation>
    <scope>IDENTIFICATION</scope>
    <source>
        <tissue evidence="8">Whole sample</tissue>
    </source>
</reference>
<dbReference type="Gene3D" id="6.20.210.20">
    <property type="entry name" value="THAP domain"/>
    <property type="match status" value="1"/>
</dbReference>
<dbReference type="InterPro" id="IPR006612">
    <property type="entry name" value="THAP_Znf"/>
</dbReference>
<dbReference type="SMART" id="SM00980">
    <property type="entry name" value="THAP"/>
    <property type="match status" value="1"/>
</dbReference>
<keyword evidence="1" id="KW-0479">Metal-binding</keyword>
<keyword evidence="7" id="KW-1185">Reference proteome</keyword>
<evidence type="ECO:0000256" key="5">
    <source>
        <dbReference type="PROSITE-ProRule" id="PRU00309"/>
    </source>
</evidence>
<organism evidence="7 8">
    <name type="scientific">Crassostrea virginica</name>
    <name type="common">Eastern oyster</name>
    <dbReference type="NCBI Taxonomy" id="6565"/>
    <lineage>
        <taxon>Eukaryota</taxon>
        <taxon>Metazoa</taxon>
        <taxon>Spiralia</taxon>
        <taxon>Lophotrochozoa</taxon>
        <taxon>Mollusca</taxon>
        <taxon>Bivalvia</taxon>
        <taxon>Autobranchia</taxon>
        <taxon>Pteriomorphia</taxon>
        <taxon>Ostreida</taxon>
        <taxon>Ostreoidea</taxon>
        <taxon>Ostreidae</taxon>
        <taxon>Crassostrea</taxon>
    </lineage>
</organism>
<dbReference type="RefSeq" id="XP_022332714.1">
    <property type="nucleotide sequence ID" value="XM_022477006.1"/>
</dbReference>
<evidence type="ECO:0000256" key="3">
    <source>
        <dbReference type="ARBA" id="ARBA00022833"/>
    </source>
</evidence>
<evidence type="ECO:0000313" key="8">
    <source>
        <dbReference type="RefSeq" id="XP_022332714.1"/>
    </source>
</evidence>